<protein>
    <submittedName>
        <fullName evidence="3">Uncharacterized protein</fullName>
    </submittedName>
</protein>
<proteinExistence type="predicted"/>
<keyword evidence="1" id="KW-1133">Transmembrane helix</keyword>
<name>A0A421AVZ8_9PSEU</name>
<feature type="chain" id="PRO_5019503738" evidence="2">
    <location>
        <begin position="22"/>
        <end position="84"/>
    </location>
</feature>
<organism evidence="3 4">
    <name type="scientific">Actinokineospora cianjurensis</name>
    <dbReference type="NCBI Taxonomy" id="585224"/>
    <lineage>
        <taxon>Bacteria</taxon>
        <taxon>Bacillati</taxon>
        <taxon>Actinomycetota</taxon>
        <taxon>Actinomycetes</taxon>
        <taxon>Pseudonocardiales</taxon>
        <taxon>Pseudonocardiaceae</taxon>
        <taxon>Actinokineospora</taxon>
    </lineage>
</organism>
<keyword evidence="1" id="KW-0812">Transmembrane</keyword>
<evidence type="ECO:0000256" key="2">
    <source>
        <dbReference type="SAM" id="SignalP"/>
    </source>
</evidence>
<evidence type="ECO:0000313" key="4">
    <source>
        <dbReference type="Proteomes" id="UP000282454"/>
    </source>
</evidence>
<reference evidence="3 4" key="1">
    <citation type="submission" date="2018-10" db="EMBL/GenBank/DDBJ databases">
        <title>Genomic Encyclopedia of Archaeal and Bacterial Type Strains, Phase II (KMG-II): from individual species to whole genera.</title>
        <authorList>
            <person name="Goeker M."/>
        </authorList>
    </citation>
    <scope>NUCLEOTIDE SEQUENCE [LARGE SCALE GENOMIC DNA]</scope>
    <source>
        <strain evidence="3 4">DSM 45657</strain>
    </source>
</reference>
<dbReference type="OrthoDB" id="3699671at2"/>
<dbReference type="AlphaFoldDB" id="A0A421AVZ8"/>
<keyword evidence="2" id="KW-0732">Signal</keyword>
<keyword evidence="1" id="KW-0472">Membrane</keyword>
<accession>A0A421AVZ8</accession>
<keyword evidence="4" id="KW-1185">Reference proteome</keyword>
<sequence length="84" mass="8914">MFRYSTLAVAALMASPSLWSAFVLGTLDPTDAVIRLLIAVPVAAILLAIPRAAFDRYARTLPAREISAAPSLVQATTTRADRAS</sequence>
<dbReference type="RefSeq" id="WP_121394849.1">
    <property type="nucleotide sequence ID" value="NZ_RCDD01000011.1"/>
</dbReference>
<comment type="caution">
    <text evidence="3">The sequence shown here is derived from an EMBL/GenBank/DDBJ whole genome shotgun (WGS) entry which is preliminary data.</text>
</comment>
<dbReference type="Proteomes" id="UP000282454">
    <property type="component" value="Unassembled WGS sequence"/>
</dbReference>
<feature type="transmembrane region" description="Helical" evidence="1">
    <location>
        <begin position="36"/>
        <end position="54"/>
    </location>
</feature>
<dbReference type="EMBL" id="RCDD01000011">
    <property type="protein sequence ID" value="RLK53637.1"/>
    <property type="molecule type" value="Genomic_DNA"/>
</dbReference>
<gene>
    <name evidence="3" type="ORF">CLV68_6560</name>
</gene>
<feature type="signal peptide" evidence="2">
    <location>
        <begin position="1"/>
        <end position="21"/>
    </location>
</feature>
<evidence type="ECO:0000256" key="1">
    <source>
        <dbReference type="SAM" id="Phobius"/>
    </source>
</evidence>
<evidence type="ECO:0000313" key="3">
    <source>
        <dbReference type="EMBL" id="RLK53637.1"/>
    </source>
</evidence>